<organism evidence="21 22">
    <name type="scientific">Crocodylus porosus</name>
    <name type="common">Saltwater crocodile</name>
    <name type="synonym">Estuarine crocodile</name>
    <dbReference type="NCBI Taxonomy" id="8502"/>
    <lineage>
        <taxon>Eukaryota</taxon>
        <taxon>Metazoa</taxon>
        <taxon>Chordata</taxon>
        <taxon>Craniata</taxon>
        <taxon>Vertebrata</taxon>
        <taxon>Euteleostomi</taxon>
        <taxon>Archelosauria</taxon>
        <taxon>Archosauria</taxon>
        <taxon>Crocodylia</taxon>
        <taxon>Longirostres</taxon>
        <taxon>Crocodylidae</taxon>
        <taxon>Crocodylus</taxon>
    </lineage>
</organism>
<evidence type="ECO:0000313" key="21">
    <source>
        <dbReference type="Ensembl" id="ENSCPRP00005006942.1"/>
    </source>
</evidence>
<dbReference type="InterPro" id="IPR009454">
    <property type="entry name" value="Lipid_transpt_open_b-sht"/>
</dbReference>
<sequence length="4554" mass="515111">MLCLYRYICIILVLLFLPKFSYIRVVCCFPDHENVLAFLIAEEATRFKHLRKYVYTYEAETASGVSGTADSRSGSKMNCKVELEVPQLCSFILKTSQCTLREVFGTDAEGKAMLKKSKNSDDFTSAMSQHELKFSMQDGTKVQLYPEKHESVNILNIKRGIISALLVPMETEDKTRIKGSIVDTVYGKSTDISMNRNLKTCDNFNPVREHVSPIALIKGLESPLSTLIKSTQYCQYSIDTKRRHVSEVVCSEKHLFLPSSYKNRYGIMTQITQTLKLEDTPKINSRTFDEGRGLSLENSNAKSSKFGDSVLKTLEELQKLSSSQNNQQRPRLFYRFVSGLRSLHNDTLGSLVPKMMETSSSITIQALAQCGTLECYSAILQILRSGRVNPVVADIVTYTLGLVPSPCPKRLREILNMAQYLRSRASFYALSHTVNGFYRERNIITEEVKDVAKFMESLLGNECSGDNELAYLTLRAIGNMGNVLEEAHPSLKSTVRTCIRSEAATLSVQKSAIQALRKMTLTDEDHEVLLTVFQEADAPVEKRLAAYLMIMKNPSQSDLVKIVKTVSKDKNEQVKSFVSSHITNILDSEEIGIEFLKTKLQEAFKGFQIPTTRDFKKFSRNYQISKNVSLPGNNSFSAKVEGNLLFEPNNVVPKETMLKTTLQVYGFSPMDIFEIGLDGKNFEPTLEALFGHQGFFPDSASKALYWIDGRVPEQVSKTLFDYFGYSRKNIQEQLMTELARNLEKLIKEVGNKDFPEARAYLQILGEELGYMKLNDFKLLGNMLLKTIKTLPSIPEKIVQAISKGTEADLFVHYMFMDNEFELPTGAGFQLQVAVSGIMTPGAKAGMKIHQKHMHAELIAKPSVGIEFISHVGINIPVFARSGVQMNSIIYHESGFEAHIGMKAGQLKFSIPAPKTPTKLFSISNTLHLVSPTKTEVIPPLIENRESRTSCKPLFTGLNYCTKVEYSNSSTTEAAPYYPLTGDTSFDVEIQPTGEVKEYSATASYEAKREGHDLIDTLKFSAQAEGAPDCEATLTFRYNRGKRILTSAVQIPNFDVDFGTNFRVNDESTQERKAYTFILDLNNKKIPEVTLTGRVRYDGKEEAMLGGDISIPRLQTQLRTETSLQFSANRASLQISSAATAHGNSISESIVFKYNSEKVELEWHIDTNAAVKQMSSSFPVDFADYPKTLRKHANELLDRKVAHTDMTLRHIVSQFIVATNTWLQKASRDVPYAQTLKNKLSGLQEFNFQKMGLPVITIPEEFFLKSDGRIKYIWNKDSIIINIPLPFGGRSSHDIKIPKSVKTPPLVMQSVGLNVPSKEYRIPPFTIPESYALHVPLLGTLDISTNLYSNYYNWSAAYKLANTTKTIPSMRTNYHMTADSVFELLSFNVQGNGEISSDNHMFTYTHENSLEHILLSSKFKFSKTRKYEPTFSSKDTISLQASSTLGAQLSFVSDMDFKQENSVRTNNMRMEGQVQVASVFARSTYTLTSTYNENSHELVGESNLNLDSSYLQASNQMTGRYSNDVFLINSVSDLQSGILRNTASLRYEKSHLKVMSETNGRYQNLAGLNKFELTLAKRGAALRSEFQTTYKQNRYYALLTSSLDAQGFVLNTDVSVNDQRNRAAHKSSLTINQDGLASSATTNLQFSPLMLQNEMNARLGTSGGSLMVSSSGRYGKHNAKFSIDGRVALMEIALGSVYQSTVLGADSKNVFNFRVNREGLKFSNNLIGSYKEMKLEHVNELNIPGFSLAFVSKLDNTLSADKSHKHSFDLQLQPRSLTAKLNNDIKFSEFDITNKAELRLEPLKLNLGGNVRGAYRTNEVKHTYTITYADLAAGLKTDTLAKVQGAALSHRVNLEIAGLASSITMNTNCDSKHLHFTNLVRSIMAPFTVTTDIHTTGDASLIAMGEHTGQLYSKFLFKAEPLAFTMSHDYRGSTGHTLKSGKKYTTLLDNKIGLLFTPSEQSSAWKLKSQLNNNVYTQELSAYNDAEKAGVELSGKALADLTIMDSPVQVPFMSERINLIDMLGLRDSVEEPQEFSISGSVKYDKNKDMHFINLPFLARLPVYFEQIKGAVISTLQSVQKYLRSINVDQHMRKYRASLDKLPHRVNDYINKIDLKSRVNRMKQTLVAFTKDYNITADDLQTTLENVIIHFQDAVVQLQAYLIKIEQFIRENYDQYDIQTAVAKLIDQIVERMKILDQQYKITVTMINTLQSLQTTIAQFDLSTLGSSISAWIQNVDDHYKIRVRIQENLERLRILIQNIDAGWIAENLKQQIQAINMKEVLEKIKGSFPVKKMNDIIEQIKEILLNFMEDYEVTEKINAFRGKVHELIVKYKLDKQAYLLMDGLIEMSNQYKVKEFVQKLTISLKKIDIKSVFDKIVSLIDDAVKQVQMLDYKKWVDEINTFLDTVIKKLTSFDYNQFVDDTNNKIQEVTQKINEELRALELPQKVEAVKQYIKEVNVVVSQFIQQLKDTNLAEMITWVRDLLNSTAFMSLKARINEHLEDLRERIYEMDITKECQRYLQMASQFYYTIVTYISDQWNIAAEKIALLAEQYNVKHWAENVNQLIETGFRVPEIKTGFINLPSFEVSLRALREATFQTPDFVVPLTDLHIPSYQINIKTLKDLKIPMRFTTPEFTILNTFKVPSYTIDLIEIKLQIVQTIDQMMSGEFYLPTPMYFRDLKMSDLPFSGISFPEIQIPELQIPEMSIPKLNLNDFQIPNVQIPEFQLPRIPHTVAVPTFGKLSSAFRIASPFFTLSTQAGVQNTTASAKNPEFVATVSAQATSKLDFFAFTMNADARLSAPEMQQLNLKETMKFTHRFLKADHKGEVTLLGTSVEGKAETTANIRTAKNSIEVHNNLMVKLQKKVSMQSRTTYSHRLNIPQADLSSQAELSNDMTTELEAGHILFTSNGRGNWKWGVSDFSDEGTHESHATFKVEGPLIVFSAENKINDKYLKVNQNVNYECGFLNYAKLQIKSEIESQHVGRSILNVQGKGHLGEMKVELTGSHNAQLNGQITGVINNNIAFLVQPFEIHTSTNNEVNVKVSFPMKLIGKIEYLYNYGLVLSSSVQQISWQAGGRFNQYRCVLNVSAGNDEEKTDAYVGVNGDANLDFLLIPLTVPQFDIPHTGMKTPQLKEYSLWEQTGLKDFLKTTRQSFDLNLKVQYKKNKDMHSIPLPLEAVYERINKYIISVNKHFEKGRDNALDFLTRSYNEAKAKLDKYKVEPSLSKLRRTFRIPGYTIPIVNIEVSPFTAELPAFGYLIPKEVSTPGFTVPLIGFSVPSYTLVLPSLELPVLHVPQDLRTLKLPNFRMNNPVDHILIPALGNITCDFSFKSSVITLNSNAGLFNQSDIVAHLSATSLSFIEALQFKLDGTSSLTRKRGLKLASALSLSNNKFVEGNHDSTVSLSKKSVEASLTTNARINTPVLKMNFRQELTGNTKSKPTVSTMNHLDYAFDILDYVGKAKGAIDHKFTLESLTSYISLETATKGNINGLFYTLTPFSGTLIHEANTYLNANGARSSVKLETNSQVDGIGNVNMKENLAVEVSSRRIYAVWDHNGENHVRLTSAFTTTGTQNTKVTLEMSPWSMSTVLQIQATQPNSFMETALVNHVVLMNLNTENQKLSWKGEGQIQSLYLSHDTQLSNENSKAQFDISGSLGGHVDFLKSIVCPVSNRNLWDILKLDVTTSADKRQYLNGSVSIVYTKSQDGYSFPIYVNKLADGFTFTIPEIHLEAPGPVLTTPEFKVPFTTLQVPSYTFDLRNIKIPQMLTTMPFNISLPSLPQMSLPKVDIGTNYITLEEYKIPYFEVTIPEYQITVSQFTLPKTFSLGNQIVDLNEVANKIANFDLPTITIPEQKIEIPPLKISLPAGIYIPAFGALTGSFRVASPLYNVTWKTGLTNNKDSFEYSLDSTSSSTLQFLEYDLDGKKNVLLEQKYDVNNIACVICFFTYSILYFQSAPHRDIDILKGEISFKKRDLIQIKLNWKEDAAPNMLRGLKEKIPKIIDAVYNCVNKYHKEHMGIDISAATLQAKILMQNNADKAYQVAVKQVDEIDLQLRTAASQATGKYQEMKAKTQQLYQKAADQAAQIDYQQISAKIFATTIDIIKEYHIKVKHLIDSFIEFLKTTKFQVPGLTDKHTGGELYAMSTEKAAKVIDQYILKLEEYFDALIVLISELEVKVPVSERVIKGHDVVEKIKEMLKDLQKQVRQVFTSLKGADFAEKLEKLKHFVQEVFQKVEELIRNLQSKNFDDIKIQTQRLYKDAINSNYTKKLKSLAGAFKEYLYQVKDFNEKVFQELSEKLHQILTYIKALRQEYFDPSIIGWSVKYYEVEEKVIEWLKSLIDTLKDWHGKFIEDIIDMTAHLIDQGKDLGEKHGRVYYDLLTDTDGKGKEKIRELSSAAQEKIQHWSAAVKKGAAEHHKQVKAKLQGTYDQLLLSYEWLITETRKLIDVAIESYSTVIRYITELLYKLEKSAAERVKAYIAVRPGELRIDLPKPFNWQSVSKFAQLSEEALRKKMELTRTLMQQGIEQGSKKWEELQIFIDQQLAVDQLSVQQIMENLQKRIKT</sequence>
<dbReference type="InterPro" id="IPR001747">
    <property type="entry name" value="Vitellogenin_N"/>
</dbReference>
<comment type="caution">
    <text evidence="19">Lacks conserved residue(s) required for the propagation of feature annotation.</text>
</comment>
<keyword evidence="10" id="KW-0551">Lipid droplet</keyword>
<keyword evidence="4" id="KW-0813">Transport</keyword>
<dbReference type="SMART" id="SM00638">
    <property type="entry name" value="LPD_N"/>
    <property type="match status" value="1"/>
</dbReference>
<keyword evidence="12" id="KW-0732">Signal</keyword>
<evidence type="ECO:0000256" key="9">
    <source>
        <dbReference type="ARBA" id="ARBA00022674"/>
    </source>
</evidence>
<evidence type="ECO:0000256" key="7">
    <source>
        <dbReference type="ARBA" id="ARBA00022525"/>
    </source>
</evidence>
<evidence type="ECO:0000256" key="17">
    <source>
        <dbReference type="ARBA" id="ARBA00023221"/>
    </source>
</evidence>
<dbReference type="Proteomes" id="UP000594220">
    <property type="component" value="Unplaced"/>
</dbReference>
<evidence type="ECO:0000256" key="4">
    <source>
        <dbReference type="ARBA" id="ARBA00022448"/>
    </source>
</evidence>
<evidence type="ECO:0000256" key="15">
    <source>
        <dbReference type="ARBA" id="ARBA00023166"/>
    </source>
</evidence>
<dbReference type="GO" id="GO:0042953">
    <property type="term" value="P:lipoprotein transport"/>
    <property type="evidence" value="ECO:0007669"/>
    <property type="project" value="TreeGrafter"/>
</dbReference>
<evidence type="ECO:0000256" key="2">
    <source>
        <dbReference type="ARBA" id="ARBA00004502"/>
    </source>
</evidence>
<dbReference type="GO" id="GO:0034361">
    <property type="term" value="C:very-low-density lipoprotein particle"/>
    <property type="evidence" value="ECO:0007669"/>
    <property type="project" value="UniProtKB-KW"/>
</dbReference>
<evidence type="ECO:0000259" key="20">
    <source>
        <dbReference type="PROSITE" id="PS51211"/>
    </source>
</evidence>
<dbReference type="GO" id="GO:0005737">
    <property type="term" value="C:cytoplasm"/>
    <property type="evidence" value="ECO:0007669"/>
    <property type="project" value="UniProtKB-SubCell"/>
</dbReference>
<keyword evidence="18" id="KW-0850">VLDL</keyword>
<keyword evidence="11" id="KW-0427">LDL</keyword>
<dbReference type="GO" id="GO:0005811">
    <property type="term" value="C:lipid droplet"/>
    <property type="evidence" value="ECO:0007669"/>
    <property type="project" value="UniProtKB-SubCell"/>
</dbReference>
<dbReference type="GeneTree" id="ENSGT00590000083139"/>
<dbReference type="SUPFAM" id="SSF48431">
    <property type="entry name" value="Lipovitellin-phosvitin complex, superhelical domain"/>
    <property type="match status" value="1"/>
</dbReference>
<dbReference type="GO" id="GO:0050750">
    <property type="term" value="F:low-density lipoprotein particle receptor binding"/>
    <property type="evidence" value="ECO:0007669"/>
    <property type="project" value="TreeGrafter"/>
</dbReference>
<accession>A0A7M4EAQ0</accession>
<evidence type="ECO:0000256" key="5">
    <source>
        <dbReference type="ARBA" id="ARBA00022490"/>
    </source>
</evidence>
<evidence type="ECO:0000256" key="16">
    <source>
        <dbReference type="ARBA" id="ARBA00023180"/>
    </source>
</evidence>
<dbReference type="SMART" id="SM01169">
    <property type="entry name" value="DUF1943"/>
    <property type="match status" value="1"/>
</dbReference>
<evidence type="ECO:0000256" key="1">
    <source>
        <dbReference type="ARBA" id="ARBA00004496"/>
    </source>
</evidence>
<dbReference type="InterPro" id="IPR015819">
    <property type="entry name" value="Lipid_transp_b-sht_shell"/>
</dbReference>
<dbReference type="GO" id="GO:0008203">
    <property type="term" value="P:cholesterol metabolic process"/>
    <property type="evidence" value="ECO:0007669"/>
    <property type="project" value="UniProtKB-KW"/>
</dbReference>
<keyword evidence="5" id="KW-0963">Cytoplasm</keyword>
<dbReference type="Pfam" id="PF12491">
    <property type="entry name" value="ApoB100_C"/>
    <property type="match status" value="1"/>
</dbReference>
<feature type="domain" description="Vitellogenin" evidence="20">
    <location>
        <begin position="47"/>
        <end position="656"/>
    </location>
</feature>
<dbReference type="Pfam" id="PF09172">
    <property type="entry name" value="Vit_open_b-sht"/>
    <property type="match status" value="1"/>
</dbReference>
<name>A0A7M4EAQ0_CROPO</name>
<evidence type="ECO:0000313" key="22">
    <source>
        <dbReference type="Proteomes" id="UP000594220"/>
    </source>
</evidence>
<keyword evidence="7" id="KW-0964">Secreted</keyword>
<dbReference type="FunFam" id="2.30.230.10:FF:000003">
    <property type="entry name" value="Apolipoprotein B"/>
    <property type="match status" value="1"/>
</dbReference>
<evidence type="ECO:0000256" key="19">
    <source>
        <dbReference type="PROSITE-ProRule" id="PRU00557"/>
    </source>
</evidence>
<dbReference type="InterPro" id="IPR015816">
    <property type="entry name" value="Vitellinogen_b-sht_N"/>
</dbReference>
<dbReference type="InterPro" id="IPR022176">
    <property type="entry name" value="ApoB100_C"/>
</dbReference>
<proteinExistence type="predicted"/>
<dbReference type="Gene3D" id="1.25.10.20">
    <property type="entry name" value="Vitellinogen, superhelical"/>
    <property type="match status" value="1"/>
</dbReference>
<dbReference type="InterPro" id="IPR011030">
    <property type="entry name" value="Lipovitellin_superhlx_dom"/>
</dbReference>
<protein>
    <submittedName>
        <fullName evidence="21">Apolipoprotein B</fullName>
    </submittedName>
</protein>
<evidence type="ECO:0000256" key="8">
    <source>
        <dbReference type="ARBA" id="ARBA00022548"/>
    </source>
</evidence>
<dbReference type="GO" id="GO:0008201">
    <property type="term" value="F:heparin binding"/>
    <property type="evidence" value="ECO:0007669"/>
    <property type="project" value="UniProtKB-KW"/>
</dbReference>
<keyword evidence="17" id="KW-0753">Steroid metabolism</keyword>
<evidence type="ECO:0000256" key="13">
    <source>
        <dbReference type="ARBA" id="ARBA00023055"/>
    </source>
</evidence>
<keyword evidence="13" id="KW-0445">Lipid transport</keyword>
<dbReference type="SUPFAM" id="SSF56968">
    <property type="entry name" value="Lipovitellin-phosvitin complex, beta-sheet shell regions"/>
    <property type="match status" value="2"/>
</dbReference>
<comment type="subcellular location">
    <subcellularLocation>
        <location evidence="1">Cytoplasm</location>
    </subcellularLocation>
    <subcellularLocation>
        <location evidence="2">Lipid droplet</location>
    </subcellularLocation>
    <subcellularLocation>
        <location evidence="3">Secreted</location>
    </subcellularLocation>
</comment>
<dbReference type="PANTHER" id="PTHR13769">
    <property type="entry name" value="APOLIPOPROTEIN B"/>
    <property type="match status" value="1"/>
</dbReference>
<keyword evidence="22" id="KW-1185">Reference proteome</keyword>
<evidence type="ECO:0000256" key="10">
    <source>
        <dbReference type="ARBA" id="ARBA00022677"/>
    </source>
</evidence>
<reference evidence="21" key="2">
    <citation type="submission" date="2025-09" db="UniProtKB">
        <authorList>
            <consortium name="Ensembl"/>
        </authorList>
    </citation>
    <scope>IDENTIFICATION</scope>
</reference>
<dbReference type="InterPro" id="IPR015255">
    <property type="entry name" value="Vitellinogen_open_b-sht"/>
</dbReference>
<dbReference type="Gene3D" id="2.20.80.10">
    <property type="entry name" value="Lipovitellin-phosvitin complex, chain A, domain 4"/>
    <property type="match status" value="1"/>
</dbReference>
<dbReference type="PANTHER" id="PTHR13769:SF1">
    <property type="entry name" value="APOLIPOPROTEIN B-100"/>
    <property type="match status" value="1"/>
</dbReference>
<dbReference type="GO" id="GO:0030301">
    <property type="term" value="P:cholesterol transport"/>
    <property type="evidence" value="ECO:0007669"/>
    <property type="project" value="TreeGrafter"/>
</dbReference>
<evidence type="ECO:0000256" key="12">
    <source>
        <dbReference type="ARBA" id="ARBA00022729"/>
    </source>
</evidence>
<dbReference type="GO" id="GO:0034362">
    <property type="term" value="C:low-density lipoprotein particle"/>
    <property type="evidence" value="ECO:0007669"/>
    <property type="project" value="UniProtKB-KW"/>
</dbReference>
<dbReference type="Ensembl" id="ENSCPRT00005008131.1">
    <property type="protein sequence ID" value="ENSCPRP00005006942.1"/>
    <property type="gene ID" value="ENSCPRG00005004760.1"/>
</dbReference>
<dbReference type="GO" id="GO:0006642">
    <property type="term" value="P:triglyceride mobilization"/>
    <property type="evidence" value="ECO:0007669"/>
    <property type="project" value="TreeGrafter"/>
</dbReference>
<dbReference type="PROSITE" id="PS51211">
    <property type="entry name" value="VITELLOGENIN"/>
    <property type="match status" value="1"/>
</dbReference>
<reference evidence="21" key="1">
    <citation type="submission" date="2025-08" db="UniProtKB">
        <authorList>
            <consortium name="Ensembl"/>
        </authorList>
    </citation>
    <scope>IDENTIFICATION</scope>
</reference>
<keyword evidence="8" id="KW-0153">Cholesterol metabolism</keyword>
<dbReference type="GO" id="GO:0034359">
    <property type="term" value="C:mature chylomicron"/>
    <property type="evidence" value="ECO:0007669"/>
    <property type="project" value="TreeGrafter"/>
</dbReference>
<dbReference type="GO" id="GO:0120020">
    <property type="term" value="F:cholesterol transfer activity"/>
    <property type="evidence" value="ECO:0007669"/>
    <property type="project" value="TreeGrafter"/>
</dbReference>
<keyword evidence="9" id="KW-0358">Heparin-binding</keyword>
<evidence type="ECO:0000256" key="11">
    <source>
        <dbReference type="ARBA" id="ARBA00022710"/>
    </source>
</evidence>
<keyword evidence="16" id="KW-0325">Glycoprotein</keyword>
<evidence type="ECO:0000256" key="3">
    <source>
        <dbReference type="ARBA" id="ARBA00004613"/>
    </source>
</evidence>
<keyword evidence="15" id="KW-1207">Sterol metabolism</keyword>
<dbReference type="Gene3D" id="2.30.230.10">
    <property type="entry name" value="Lipovitellin, beta-sheet shell regions, chain A"/>
    <property type="match status" value="1"/>
</dbReference>
<gene>
    <name evidence="21" type="primary">APOB</name>
</gene>
<evidence type="ECO:0000256" key="14">
    <source>
        <dbReference type="ARBA" id="ARBA00023098"/>
    </source>
</evidence>
<keyword evidence="14" id="KW-0443">Lipid metabolism</keyword>
<dbReference type="GO" id="GO:0042632">
    <property type="term" value="P:cholesterol homeostasis"/>
    <property type="evidence" value="ECO:0007669"/>
    <property type="project" value="TreeGrafter"/>
</dbReference>
<keyword evidence="6" id="KW-0162">Chylomicron</keyword>
<evidence type="ECO:0000256" key="6">
    <source>
        <dbReference type="ARBA" id="ARBA00022513"/>
    </source>
</evidence>
<dbReference type="InterPro" id="IPR052418">
    <property type="entry name" value="Apolipoprotein_B"/>
</dbReference>
<dbReference type="Pfam" id="PF01347">
    <property type="entry name" value="Vitellogenin_N"/>
    <property type="match status" value="1"/>
</dbReference>
<dbReference type="Pfam" id="PF06448">
    <property type="entry name" value="DUF1081"/>
    <property type="match status" value="1"/>
</dbReference>
<evidence type="ECO:0000256" key="18">
    <source>
        <dbReference type="ARBA" id="ARBA00023313"/>
    </source>
</evidence>